<dbReference type="PANTHER" id="PTHR33463:SF204">
    <property type="entry name" value="NB-ARC DOMAIN-CONTAINING PROTEIN"/>
    <property type="match status" value="1"/>
</dbReference>
<proteinExistence type="predicted"/>
<organism evidence="2 3">
    <name type="scientific">Triticum urartu</name>
    <name type="common">Red wild einkorn</name>
    <name type="synonym">Crithodium urartu</name>
    <dbReference type="NCBI Taxonomy" id="4572"/>
    <lineage>
        <taxon>Eukaryota</taxon>
        <taxon>Viridiplantae</taxon>
        <taxon>Streptophyta</taxon>
        <taxon>Embryophyta</taxon>
        <taxon>Tracheophyta</taxon>
        <taxon>Spermatophyta</taxon>
        <taxon>Magnoliopsida</taxon>
        <taxon>Liliopsida</taxon>
        <taxon>Poales</taxon>
        <taxon>Poaceae</taxon>
        <taxon>BOP clade</taxon>
        <taxon>Pooideae</taxon>
        <taxon>Triticodae</taxon>
        <taxon>Triticeae</taxon>
        <taxon>Triticinae</taxon>
        <taxon>Triticum</taxon>
    </lineage>
</organism>
<dbReference type="InterPro" id="IPR032675">
    <property type="entry name" value="LRR_dom_sf"/>
</dbReference>
<reference evidence="2" key="3">
    <citation type="submission" date="2022-06" db="UniProtKB">
        <authorList>
            <consortium name="EnsemblPlants"/>
        </authorList>
    </citation>
    <scope>IDENTIFICATION</scope>
</reference>
<dbReference type="AlphaFoldDB" id="A0A8R7TZ12"/>
<dbReference type="Gramene" id="TuG1812G0300003688.01.T01">
    <property type="protein sequence ID" value="TuG1812G0300003688.01.T01"/>
    <property type="gene ID" value="TuG1812G0300003688.01"/>
</dbReference>
<evidence type="ECO:0000313" key="2">
    <source>
        <dbReference type="EnsemblPlants" id="TuG1812G0300003688.01.T01"/>
    </source>
</evidence>
<dbReference type="InterPro" id="IPR057135">
    <property type="entry name" value="At4g27190-like_LRR"/>
</dbReference>
<accession>A0A8R7TZ12</accession>
<reference evidence="2" key="2">
    <citation type="submission" date="2018-03" db="EMBL/GenBank/DDBJ databases">
        <title>The Triticum urartu genome reveals the dynamic nature of wheat genome evolution.</title>
        <authorList>
            <person name="Ling H."/>
            <person name="Ma B."/>
            <person name="Shi X."/>
            <person name="Liu H."/>
            <person name="Dong L."/>
            <person name="Sun H."/>
            <person name="Cao Y."/>
            <person name="Gao Q."/>
            <person name="Zheng S."/>
            <person name="Li Y."/>
            <person name="Yu Y."/>
            <person name="Du H."/>
            <person name="Qi M."/>
            <person name="Li Y."/>
            <person name="Yu H."/>
            <person name="Cui Y."/>
            <person name="Wang N."/>
            <person name="Chen C."/>
            <person name="Wu H."/>
            <person name="Zhao Y."/>
            <person name="Zhang J."/>
            <person name="Li Y."/>
            <person name="Zhou W."/>
            <person name="Zhang B."/>
            <person name="Hu W."/>
            <person name="Eijk M."/>
            <person name="Tang J."/>
            <person name="Witsenboer H."/>
            <person name="Zhao S."/>
            <person name="Li Z."/>
            <person name="Zhang A."/>
            <person name="Wang D."/>
            <person name="Liang C."/>
        </authorList>
    </citation>
    <scope>NUCLEOTIDE SEQUENCE [LARGE SCALE GENOMIC DNA]</scope>
    <source>
        <strain evidence="2">cv. G1812</strain>
    </source>
</reference>
<dbReference type="InterPro" id="IPR050905">
    <property type="entry name" value="Plant_NBS-LRR"/>
</dbReference>
<keyword evidence="3" id="KW-1185">Reference proteome</keyword>
<name>A0A8R7TZ12_TRIUA</name>
<dbReference type="EnsemblPlants" id="TuG1812G0300003688.01.T01">
    <property type="protein sequence ID" value="TuG1812G0300003688.01.T01"/>
    <property type="gene ID" value="TuG1812G0300003688.01"/>
</dbReference>
<evidence type="ECO:0000313" key="3">
    <source>
        <dbReference type="Proteomes" id="UP000015106"/>
    </source>
</evidence>
<reference evidence="3" key="1">
    <citation type="journal article" date="2013" name="Nature">
        <title>Draft genome of the wheat A-genome progenitor Triticum urartu.</title>
        <authorList>
            <person name="Ling H.Q."/>
            <person name="Zhao S."/>
            <person name="Liu D."/>
            <person name="Wang J."/>
            <person name="Sun H."/>
            <person name="Zhang C."/>
            <person name="Fan H."/>
            <person name="Li D."/>
            <person name="Dong L."/>
            <person name="Tao Y."/>
            <person name="Gao C."/>
            <person name="Wu H."/>
            <person name="Li Y."/>
            <person name="Cui Y."/>
            <person name="Guo X."/>
            <person name="Zheng S."/>
            <person name="Wang B."/>
            <person name="Yu K."/>
            <person name="Liang Q."/>
            <person name="Yang W."/>
            <person name="Lou X."/>
            <person name="Chen J."/>
            <person name="Feng M."/>
            <person name="Jian J."/>
            <person name="Zhang X."/>
            <person name="Luo G."/>
            <person name="Jiang Y."/>
            <person name="Liu J."/>
            <person name="Wang Z."/>
            <person name="Sha Y."/>
            <person name="Zhang B."/>
            <person name="Wu H."/>
            <person name="Tang D."/>
            <person name="Shen Q."/>
            <person name="Xue P."/>
            <person name="Zou S."/>
            <person name="Wang X."/>
            <person name="Liu X."/>
            <person name="Wang F."/>
            <person name="Yang Y."/>
            <person name="An X."/>
            <person name="Dong Z."/>
            <person name="Zhang K."/>
            <person name="Zhang X."/>
            <person name="Luo M.C."/>
            <person name="Dvorak J."/>
            <person name="Tong Y."/>
            <person name="Wang J."/>
            <person name="Yang H."/>
            <person name="Li Z."/>
            <person name="Wang D."/>
            <person name="Zhang A."/>
            <person name="Wang J."/>
        </authorList>
    </citation>
    <scope>NUCLEOTIDE SEQUENCE</scope>
    <source>
        <strain evidence="3">cv. G1812</strain>
    </source>
</reference>
<dbReference type="PANTHER" id="PTHR33463">
    <property type="entry name" value="NB-ARC DOMAIN-CONTAINING PROTEIN-RELATED"/>
    <property type="match status" value="1"/>
</dbReference>
<evidence type="ECO:0000259" key="1">
    <source>
        <dbReference type="Pfam" id="PF23247"/>
    </source>
</evidence>
<dbReference type="Pfam" id="PF23247">
    <property type="entry name" value="LRR_RPS2"/>
    <property type="match status" value="1"/>
</dbReference>
<protein>
    <recommendedName>
        <fullName evidence="1">Disease resistance protein At4g27190-like leucine-rich repeats domain-containing protein</fullName>
    </recommendedName>
</protein>
<dbReference type="SUPFAM" id="SSF52047">
    <property type="entry name" value="RNI-like"/>
    <property type="match status" value="1"/>
</dbReference>
<sequence>MDNLAYFCRGVEDPTSFSCLAHLLLDCCPRLNFLFPSSLRLPKLRSLNIMFCDTLERVFDELIAAENALPGLQSLQLWELPELSGVCGRVLPSLKDLKVRGCGKLMRIPIGVTEKSTFITTVMGETHWWEDLVWDDQGVKRWMLLRN</sequence>
<dbReference type="Proteomes" id="UP000015106">
    <property type="component" value="Chromosome 3"/>
</dbReference>
<feature type="domain" description="Disease resistance protein At4g27190-like leucine-rich repeats" evidence="1">
    <location>
        <begin position="14"/>
        <end position="108"/>
    </location>
</feature>
<dbReference type="Gene3D" id="3.80.10.10">
    <property type="entry name" value="Ribonuclease Inhibitor"/>
    <property type="match status" value="1"/>
</dbReference>